<evidence type="ECO:0000256" key="2">
    <source>
        <dbReference type="ARBA" id="ARBA00022694"/>
    </source>
</evidence>
<feature type="domain" description="GTP-binding protein TrmE N-terminal" evidence="7">
    <location>
        <begin position="76"/>
        <end position="195"/>
    </location>
</feature>
<dbReference type="InterPro" id="IPR018948">
    <property type="entry name" value="GTP-bd_TrmE_N"/>
</dbReference>
<dbReference type="GO" id="GO:0005525">
    <property type="term" value="F:GTP binding"/>
    <property type="evidence" value="ECO:0007669"/>
    <property type="project" value="UniProtKB-KW"/>
</dbReference>
<dbReference type="GO" id="GO:0030488">
    <property type="term" value="P:tRNA methylation"/>
    <property type="evidence" value="ECO:0007669"/>
    <property type="project" value="TreeGrafter"/>
</dbReference>
<dbReference type="InterPro" id="IPR004520">
    <property type="entry name" value="GTPase_MnmE"/>
</dbReference>
<evidence type="ECO:0000259" key="8">
    <source>
        <dbReference type="Pfam" id="PF12631"/>
    </source>
</evidence>
<dbReference type="PANTHER" id="PTHR42714">
    <property type="entry name" value="TRNA MODIFICATION GTPASE GTPBP3"/>
    <property type="match status" value="1"/>
</dbReference>
<organism evidence="9 10">
    <name type="scientific">Microthyrium microscopicum</name>
    <dbReference type="NCBI Taxonomy" id="703497"/>
    <lineage>
        <taxon>Eukaryota</taxon>
        <taxon>Fungi</taxon>
        <taxon>Dikarya</taxon>
        <taxon>Ascomycota</taxon>
        <taxon>Pezizomycotina</taxon>
        <taxon>Dothideomycetes</taxon>
        <taxon>Dothideomycetes incertae sedis</taxon>
        <taxon>Microthyriales</taxon>
        <taxon>Microthyriaceae</taxon>
        <taxon>Microthyrium</taxon>
    </lineage>
</organism>
<dbReference type="InterPro" id="IPR025867">
    <property type="entry name" value="MnmE_helical"/>
</dbReference>
<dbReference type="Pfam" id="PF10396">
    <property type="entry name" value="TrmE_N"/>
    <property type="match status" value="1"/>
</dbReference>
<dbReference type="Gene3D" id="3.30.1360.120">
    <property type="entry name" value="Probable tRNA modification gtpase trme, domain 1"/>
    <property type="match status" value="1"/>
</dbReference>
<dbReference type="NCBIfam" id="NF003661">
    <property type="entry name" value="PRK05291.1-3"/>
    <property type="match status" value="1"/>
</dbReference>
<dbReference type="NCBIfam" id="TIGR00231">
    <property type="entry name" value="small_GTP"/>
    <property type="match status" value="1"/>
</dbReference>
<sequence length="600" mass="64937">MNRCCDVSSRQFRHLLSIATRQPVRHVIHRRVFQRSNVQNNVPRSLSSTSSSQIVPRSSTPLSLPSKSALHSPADTIFALSTPPGRAAIAIIRISGPSVLKIYTALCPTLPFPRPRNATVRTLYHPASTTTVLDPSALLLSFPPNQSLTGEQLLELHVHGSPAIVRAVLRAIPCTEGVRYAEPGEFTRRALLAGRLDVTQAEALGAVLAAETEVQRATAVRGAQGVLGREYENWRGRLVEARGELEALIDFAEDQQFEEPAEVLVANVRAQVRVLRELVGTSVANAARGRLLRDGILVTVLGRPNAGKSSLLNVLAGRDAAIVSNVAGTTRDIVEIGIDLEGWLVRFGDTAGLRSKVVGSADIDTIEQEGMKRAIQRAEESDVAIFLVDATNDSNGLQAEIPEDLIKAAKICIERKVSLIVALNKVDVAQKQGESQQEGLRSILDTLRKSIYEQLNLDYKTVPFVAISCTQAASSQLSIQEESGIKDLHFALTSTFKKMTTALEPSADPADSVFAQMQPDMSLWQDSLGTTERQRLLLQECTTHLDEFLDLTSAPTVDEASVDVVLAAESLRSAANCLGRITGRGDAGDVEDVLGVVFEK</sequence>
<feature type="domain" description="MnmE helical" evidence="8">
    <location>
        <begin position="199"/>
        <end position="600"/>
    </location>
</feature>
<feature type="compositionally biased region" description="Polar residues" evidence="5">
    <location>
        <begin position="39"/>
        <end position="66"/>
    </location>
</feature>
<accession>A0A6A6UJI5</accession>
<protein>
    <submittedName>
        <fullName evidence="9">Small GTP-binding protein</fullName>
    </submittedName>
</protein>
<evidence type="ECO:0000256" key="1">
    <source>
        <dbReference type="ARBA" id="ARBA00011043"/>
    </source>
</evidence>
<evidence type="ECO:0000313" key="10">
    <source>
        <dbReference type="Proteomes" id="UP000799302"/>
    </source>
</evidence>
<dbReference type="GO" id="GO:0002098">
    <property type="term" value="P:tRNA wobble uridine modification"/>
    <property type="evidence" value="ECO:0007669"/>
    <property type="project" value="TreeGrafter"/>
</dbReference>
<dbReference type="InterPro" id="IPR006073">
    <property type="entry name" value="GTP-bd"/>
</dbReference>
<dbReference type="EMBL" id="MU004232">
    <property type="protein sequence ID" value="KAF2671866.1"/>
    <property type="molecule type" value="Genomic_DNA"/>
</dbReference>
<dbReference type="SUPFAM" id="SSF52540">
    <property type="entry name" value="P-loop containing nucleoside triphosphate hydrolases"/>
    <property type="match status" value="1"/>
</dbReference>
<evidence type="ECO:0000259" key="6">
    <source>
        <dbReference type="Pfam" id="PF01926"/>
    </source>
</evidence>
<evidence type="ECO:0000259" key="7">
    <source>
        <dbReference type="Pfam" id="PF10396"/>
    </source>
</evidence>
<dbReference type="InterPro" id="IPR005225">
    <property type="entry name" value="Small_GTP-bd"/>
</dbReference>
<dbReference type="Proteomes" id="UP000799302">
    <property type="component" value="Unassembled WGS sequence"/>
</dbReference>
<proteinExistence type="inferred from homology"/>
<feature type="region of interest" description="Disordered" evidence="5">
    <location>
        <begin position="39"/>
        <end position="68"/>
    </location>
</feature>
<reference evidence="9" key="1">
    <citation type="journal article" date="2020" name="Stud. Mycol.">
        <title>101 Dothideomycetes genomes: a test case for predicting lifestyles and emergence of pathogens.</title>
        <authorList>
            <person name="Haridas S."/>
            <person name="Albert R."/>
            <person name="Binder M."/>
            <person name="Bloem J."/>
            <person name="Labutti K."/>
            <person name="Salamov A."/>
            <person name="Andreopoulos B."/>
            <person name="Baker S."/>
            <person name="Barry K."/>
            <person name="Bills G."/>
            <person name="Bluhm B."/>
            <person name="Cannon C."/>
            <person name="Castanera R."/>
            <person name="Culley D."/>
            <person name="Daum C."/>
            <person name="Ezra D."/>
            <person name="Gonzalez J."/>
            <person name="Henrissat B."/>
            <person name="Kuo A."/>
            <person name="Liang C."/>
            <person name="Lipzen A."/>
            <person name="Lutzoni F."/>
            <person name="Magnuson J."/>
            <person name="Mondo S."/>
            <person name="Nolan M."/>
            <person name="Ohm R."/>
            <person name="Pangilinan J."/>
            <person name="Park H.-J."/>
            <person name="Ramirez L."/>
            <person name="Alfaro M."/>
            <person name="Sun H."/>
            <person name="Tritt A."/>
            <person name="Yoshinaga Y."/>
            <person name="Zwiers L.-H."/>
            <person name="Turgeon B."/>
            <person name="Goodwin S."/>
            <person name="Spatafora J."/>
            <person name="Crous P."/>
            <person name="Grigoriev I."/>
        </authorList>
    </citation>
    <scope>NUCLEOTIDE SEQUENCE</scope>
    <source>
        <strain evidence="9">CBS 115976</strain>
    </source>
</reference>
<keyword evidence="2" id="KW-0819">tRNA processing</keyword>
<dbReference type="InterPro" id="IPR027417">
    <property type="entry name" value="P-loop_NTPase"/>
</dbReference>
<keyword evidence="4" id="KW-0342">GTP-binding</keyword>
<dbReference type="InterPro" id="IPR031168">
    <property type="entry name" value="G_TrmE"/>
</dbReference>
<evidence type="ECO:0000256" key="4">
    <source>
        <dbReference type="ARBA" id="ARBA00023134"/>
    </source>
</evidence>
<keyword evidence="3" id="KW-0547">Nucleotide-binding</keyword>
<dbReference type="OrthoDB" id="188276at2759"/>
<feature type="domain" description="G" evidence="6">
    <location>
        <begin position="298"/>
        <end position="425"/>
    </location>
</feature>
<evidence type="ECO:0000256" key="5">
    <source>
        <dbReference type="SAM" id="MobiDB-lite"/>
    </source>
</evidence>
<dbReference type="Gene3D" id="1.20.120.430">
    <property type="entry name" value="tRNA modification GTPase MnmE domain 2"/>
    <property type="match status" value="1"/>
</dbReference>
<dbReference type="Pfam" id="PF01926">
    <property type="entry name" value="MMR_HSR1"/>
    <property type="match status" value="1"/>
</dbReference>
<keyword evidence="10" id="KW-1185">Reference proteome</keyword>
<comment type="similarity">
    <text evidence="1">Belongs to the TRAFAC class TrmE-Era-EngA-EngB-Septin-like GTPase superfamily. TrmE GTPase family.</text>
</comment>
<dbReference type="GO" id="GO:0005739">
    <property type="term" value="C:mitochondrion"/>
    <property type="evidence" value="ECO:0007669"/>
    <property type="project" value="TreeGrafter"/>
</dbReference>
<dbReference type="CDD" id="cd04164">
    <property type="entry name" value="trmE"/>
    <property type="match status" value="1"/>
</dbReference>
<evidence type="ECO:0000313" key="9">
    <source>
        <dbReference type="EMBL" id="KAF2671866.1"/>
    </source>
</evidence>
<dbReference type="HAMAP" id="MF_00379">
    <property type="entry name" value="GTPase_MnmE"/>
    <property type="match status" value="1"/>
</dbReference>
<dbReference type="Pfam" id="PF12631">
    <property type="entry name" value="MnmE_helical"/>
    <property type="match status" value="1"/>
</dbReference>
<evidence type="ECO:0000256" key="3">
    <source>
        <dbReference type="ARBA" id="ARBA00022741"/>
    </source>
</evidence>
<name>A0A6A6UJI5_9PEZI</name>
<gene>
    <name evidence="9" type="ORF">BT63DRAFT_182477</name>
</gene>
<dbReference type="InterPro" id="IPR027368">
    <property type="entry name" value="MnmE_dom2"/>
</dbReference>
<dbReference type="Gene3D" id="3.40.50.300">
    <property type="entry name" value="P-loop containing nucleotide triphosphate hydrolases"/>
    <property type="match status" value="1"/>
</dbReference>
<dbReference type="PANTHER" id="PTHR42714:SF2">
    <property type="entry name" value="TRNA MODIFICATION GTPASE GTPBP3, MITOCHONDRIAL"/>
    <property type="match status" value="1"/>
</dbReference>
<dbReference type="InterPro" id="IPR027266">
    <property type="entry name" value="TrmE/GcvT-like"/>
</dbReference>
<dbReference type="GO" id="GO:0003924">
    <property type="term" value="F:GTPase activity"/>
    <property type="evidence" value="ECO:0007669"/>
    <property type="project" value="InterPro"/>
</dbReference>
<dbReference type="AlphaFoldDB" id="A0A6A6UJI5"/>
<dbReference type="CDD" id="cd14858">
    <property type="entry name" value="TrmE_N"/>
    <property type="match status" value="1"/>
</dbReference>